<evidence type="ECO:0000313" key="1">
    <source>
        <dbReference type="EMBL" id="SDL53194.1"/>
    </source>
</evidence>
<sequence>MAPKRIVGAAVLLLIGLLPGCKKNSDPPVTGSLCRTTEIKTTKTDFDLICDVDEQLRITGLTTTEDGLTQTHAYSYDAAGKLSDPSGDISTVYKDAVIQSVILDGALFAFNPLGQLTNATLTTDDGTTLRYQYTYDANGDPTDIAGKVTDAKGKTEINNFKLDYVLHRLNGLPGSQQAQFVMLSVIFYGVPLTSKHLLNKWVRMWTADGKTFTFTQQYTYDFDATGRLNSFVHSGNTGNVFNLTYSRCE</sequence>
<organism evidence="1 2">
    <name type="scientific">Siphonobacter aquaeclarae</name>
    <dbReference type="NCBI Taxonomy" id="563176"/>
    <lineage>
        <taxon>Bacteria</taxon>
        <taxon>Pseudomonadati</taxon>
        <taxon>Bacteroidota</taxon>
        <taxon>Cytophagia</taxon>
        <taxon>Cytophagales</taxon>
        <taxon>Cytophagaceae</taxon>
        <taxon>Siphonobacter</taxon>
    </lineage>
</organism>
<dbReference type="EMBL" id="FNGS01000002">
    <property type="protein sequence ID" value="SDL53194.1"/>
    <property type="molecule type" value="Genomic_DNA"/>
</dbReference>
<proteinExistence type="predicted"/>
<dbReference type="Proteomes" id="UP000198901">
    <property type="component" value="Unassembled WGS sequence"/>
</dbReference>
<name>A0A1G9KUF8_9BACT</name>
<accession>A0A1G9KUF8</accession>
<keyword evidence="2" id="KW-1185">Reference proteome</keyword>
<dbReference type="AlphaFoldDB" id="A0A1G9KUF8"/>
<dbReference type="RefSeq" id="WP_093198890.1">
    <property type="nucleotide sequence ID" value="NZ_FNGS01000002.1"/>
</dbReference>
<dbReference type="InterPro" id="IPR006530">
    <property type="entry name" value="YD"/>
</dbReference>
<reference evidence="1 2" key="1">
    <citation type="submission" date="2016-10" db="EMBL/GenBank/DDBJ databases">
        <authorList>
            <person name="de Groot N.N."/>
        </authorList>
    </citation>
    <scope>NUCLEOTIDE SEQUENCE [LARGE SCALE GENOMIC DNA]</scope>
    <source>
        <strain evidence="1 2">DSM 21668</strain>
    </source>
</reference>
<dbReference type="Gene3D" id="2.180.10.10">
    <property type="entry name" value="RHS repeat-associated core"/>
    <property type="match status" value="1"/>
</dbReference>
<protein>
    <submittedName>
        <fullName evidence="1">YD repeat-containing protein</fullName>
    </submittedName>
</protein>
<evidence type="ECO:0000313" key="2">
    <source>
        <dbReference type="Proteomes" id="UP000198901"/>
    </source>
</evidence>
<dbReference type="STRING" id="563176.SAMN04488090_1137"/>
<gene>
    <name evidence="1" type="ORF">SAMN04488090_1137</name>
</gene>
<dbReference type="NCBIfam" id="TIGR01643">
    <property type="entry name" value="YD_repeat_2x"/>
    <property type="match status" value="1"/>
</dbReference>